<reference evidence="6" key="1">
    <citation type="submission" date="2020-08" db="EMBL/GenBank/DDBJ databases">
        <title>Chromosome-level assembly of Southern catfish (Silurus meridionalis) provides insights into visual adaptation to the nocturnal and benthic lifestyles.</title>
        <authorList>
            <person name="Zhang Y."/>
            <person name="Wang D."/>
            <person name="Peng Z."/>
        </authorList>
    </citation>
    <scope>NUCLEOTIDE SEQUENCE</scope>
    <source>
        <strain evidence="6">SWU-2019-XX</strain>
        <tissue evidence="6">Muscle</tissue>
    </source>
</reference>
<accession>A0A8T0BS97</accession>
<feature type="transmembrane region" description="Helical" evidence="5">
    <location>
        <begin position="85"/>
        <end position="105"/>
    </location>
</feature>
<dbReference type="Pfam" id="PF04103">
    <property type="entry name" value="CD20"/>
    <property type="match status" value="1"/>
</dbReference>
<feature type="transmembrane region" description="Helical" evidence="5">
    <location>
        <begin position="138"/>
        <end position="158"/>
    </location>
</feature>
<proteinExistence type="predicted"/>
<evidence type="ECO:0000256" key="4">
    <source>
        <dbReference type="ARBA" id="ARBA00023136"/>
    </source>
</evidence>
<dbReference type="InterPro" id="IPR007237">
    <property type="entry name" value="CD20-like"/>
</dbReference>
<feature type="transmembrane region" description="Helical" evidence="5">
    <location>
        <begin position="51"/>
        <end position="73"/>
    </location>
</feature>
<comment type="subcellular location">
    <subcellularLocation>
        <location evidence="1">Membrane</location>
        <topology evidence="1">Multi-pass membrane protein</topology>
    </subcellularLocation>
</comment>
<dbReference type="AlphaFoldDB" id="A0A8T0BS97"/>
<evidence type="ECO:0000256" key="5">
    <source>
        <dbReference type="SAM" id="Phobius"/>
    </source>
</evidence>
<keyword evidence="4 5" id="KW-0472">Membrane</keyword>
<dbReference type="EMBL" id="JABFDY010000002">
    <property type="protein sequence ID" value="KAF7710181.1"/>
    <property type="molecule type" value="Genomic_DNA"/>
</dbReference>
<dbReference type="OrthoDB" id="8839529at2759"/>
<evidence type="ECO:0000313" key="7">
    <source>
        <dbReference type="Proteomes" id="UP000606274"/>
    </source>
</evidence>
<comment type="caution">
    <text evidence="6">The sequence shown here is derived from an EMBL/GenBank/DDBJ whole genome shotgun (WGS) entry which is preliminary data.</text>
</comment>
<keyword evidence="7" id="KW-1185">Reference proteome</keyword>
<gene>
    <name evidence="6" type="ORF">HF521_009053</name>
</gene>
<dbReference type="GO" id="GO:0016020">
    <property type="term" value="C:membrane"/>
    <property type="evidence" value="ECO:0007669"/>
    <property type="project" value="UniProtKB-SubCell"/>
</dbReference>
<protein>
    <submittedName>
        <fullName evidence="6">Uncharacterized protein</fullName>
    </submittedName>
</protein>
<keyword evidence="2 5" id="KW-0812">Transmembrane</keyword>
<evidence type="ECO:0000256" key="3">
    <source>
        <dbReference type="ARBA" id="ARBA00022989"/>
    </source>
</evidence>
<evidence type="ECO:0000256" key="2">
    <source>
        <dbReference type="ARBA" id="ARBA00022692"/>
    </source>
</evidence>
<evidence type="ECO:0000313" key="6">
    <source>
        <dbReference type="EMBL" id="KAF7710181.1"/>
    </source>
</evidence>
<dbReference type="Proteomes" id="UP000606274">
    <property type="component" value="Unassembled WGS sequence"/>
</dbReference>
<feature type="transmembrane region" description="Helical" evidence="5">
    <location>
        <begin position="23"/>
        <end position="45"/>
    </location>
</feature>
<keyword evidence="3 5" id="KW-1133">Transmembrane helix</keyword>
<name>A0A8T0BS97_SILME</name>
<evidence type="ECO:0000256" key="1">
    <source>
        <dbReference type="ARBA" id="ARBA00004141"/>
    </source>
</evidence>
<sequence length="167" mass="18471">MTETQIEPPCKLHRLFRIYDSEVVAVMTILLGVFQALLGLPTYYLSINIHTLYMCPVFVGAVYVAGGSMAMACERNPSRKMVKNCLYASAFGLLMGLCAIAVYGYAVNDFKSIEICEVKRSLFDDCPQHGVVEYFKSISALLLIYDMGAITLQGLLLFSAMKALKAK</sequence>
<organism evidence="6 7">
    <name type="scientific">Silurus meridionalis</name>
    <name type="common">Southern catfish</name>
    <name type="synonym">Silurus soldatovi meridionalis</name>
    <dbReference type="NCBI Taxonomy" id="175797"/>
    <lineage>
        <taxon>Eukaryota</taxon>
        <taxon>Metazoa</taxon>
        <taxon>Chordata</taxon>
        <taxon>Craniata</taxon>
        <taxon>Vertebrata</taxon>
        <taxon>Euteleostomi</taxon>
        <taxon>Actinopterygii</taxon>
        <taxon>Neopterygii</taxon>
        <taxon>Teleostei</taxon>
        <taxon>Ostariophysi</taxon>
        <taxon>Siluriformes</taxon>
        <taxon>Siluridae</taxon>
        <taxon>Silurus</taxon>
    </lineage>
</organism>